<comment type="caution">
    <text evidence="1">The sequence shown here is derived from an EMBL/GenBank/DDBJ whole genome shotgun (WGS) entry which is preliminary data.</text>
</comment>
<dbReference type="AlphaFoldDB" id="A0A839DVM4"/>
<dbReference type="EMBL" id="JACGWZ010000002">
    <property type="protein sequence ID" value="MBA8824819.1"/>
    <property type="molecule type" value="Genomic_DNA"/>
</dbReference>
<name>A0A839DVM4_9PSEU</name>
<organism evidence="1 2">
    <name type="scientific">Halosaccharopolyspora lacisalsi</name>
    <dbReference type="NCBI Taxonomy" id="1000566"/>
    <lineage>
        <taxon>Bacteria</taxon>
        <taxon>Bacillati</taxon>
        <taxon>Actinomycetota</taxon>
        <taxon>Actinomycetes</taxon>
        <taxon>Pseudonocardiales</taxon>
        <taxon>Pseudonocardiaceae</taxon>
        <taxon>Halosaccharopolyspora</taxon>
    </lineage>
</organism>
<keyword evidence="2" id="KW-1185">Reference proteome</keyword>
<accession>A0A839DVM4</accession>
<dbReference type="Proteomes" id="UP000569329">
    <property type="component" value="Unassembled WGS sequence"/>
</dbReference>
<dbReference type="RefSeq" id="WP_182544020.1">
    <property type="nucleotide sequence ID" value="NZ_JACGWZ010000002.1"/>
</dbReference>
<reference evidence="1 2" key="1">
    <citation type="submission" date="2020-07" db="EMBL/GenBank/DDBJ databases">
        <title>Sequencing the genomes of 1000 actinobacteria strains.</title>
        <authorList>
            <person name="Klenk H.-P."/>
        </authorList>
    </citation>
    <scope>NUCLEOTIDE SEQUENCE [LARGE SCALE GENOMIC DNA]</scope>
    <source>
        <strain evidence="1 2">DSM 45975</strain>
    </source>
</reference>
<gene>
    <name evidence="1" type="ORF">FHX42_002166</name>
</gene>
<sequence>MRSPDRCGFTSPDRLGAVERSTMIDDDHALAEELAVEAGRWLPGWTGA</sequence>
<evidence type="ECO:0000313" key="1">
    <source>
        <dbReference type="EMBL" id="MBA8824819.1"/>
    </source>
</evidence>
<evidence type="ECO:0000313" key="2">
    <source>
        <dbReference type="Proteomes" id="UP000569329"/>
    </source>
</evidence>
<protein>
    <submittedName>
        <fullName evidence="1">Uncharacterized protein</fullName>
    </submittedName>
</protein>
<proteinExistence type="predicted"/>